<dbReference type="InterPro" id="IPR052924">
    <property type="entry name" value="OsmC/Ohr_hydroprdx_reductase"/>
</dbReference>
<reference evidence="1 2" key="1">
    <citation type="submission" date="2019-03" db="EMBL/GenBank/DDBJ databases">
        <title>Genomic Encyclopedia of Type Strains, Phase IV (KMG-IV): sequencing the most valuable type-strain genomes for metagenomic binning, comparative biology and taxonomic classification.</title>
        <authorList>
            <person name="Goeker M."/>
        </authorList>
    </citation>
    <scope>NUCLEOTIDE SEQUENCE [LARGE SCALE GENOMIC DNA]</scope>
    <source>
        <strain evidence="1 2">DSM 25287</strain>
    </source>
</reference>
<evidence type="ECO:0000313" key="2">
    <source>
        <dbReference type="Proteomes" id="UP000295765"/>
    </source>
</evidence>
<dbReference type="RefSeq" id="WP_132545930.1">
    <property type="nucleotide sequence ID" value="NZ_SLWY01000040.1"/>
</dbReference>
<organism evidence="1 2">
    <name type="scientific">Plasticicumulans lactativorans</name>
    <dbReference type="NCBI Taxonomy" id="1133106"/>
    <lineage>
        <taxon>Bacteria</taxon>
        <taxon>Pseudomonadati</taxon>
        <taxon>Pseudomonadota</taxon>
        <taxon>Gammaproteobacteria</taxon>
        <taxon>Candidatus Competibacteraceae</taxon>
        <taxon>Plasticicumulans</taxon>
    </lineage>
</organism>
<keyword evidence="2" id="KW-1185">Reference proteome</keyword>
<sequence>MSTLKTVEVHSRLGSDFLIETRIRDHLVRVDQGRAGGGEDRGPSPLEYQLVALAGCIGSIARIVAHQRRLALRGLDIHVAGQLDPAVLLGKHRDSRAGFHGFTVTVTVDADLTQAEKEDFLHEVDRRCPISDNLLSATPVELVVH</sequence>
<protein>
    <submittedName>
        <fullName evidence="1">Putative OsmC-like protein</fullName>
    </submittedName>
</protein>
<gene>
    <name evidence="1" type="ORF">EV699_1407</name>
</gene>
<dbReference type="SUPFAM" id="SSF82784">
    <property type="entry name" value="OsmC-like"/>
    <property type="match status" value="1"/>
</dbReference>
<dbReference type="PANTHER" id="PTHR35368:SF1">
    <property type="entry name" value="HYDROPEROXIDE REDUCTASE"/>
    <property type="match status" value="1"/>
</dbReference>
<dbReference type="Gene3D" id="3.30.300.20">
    <property type="match status" value="1"/>
</dbReference>
<proteinExistence type="predicted"/>
<dbReference type="Proteomes" id="UP000295765">
    <property type="component" value="Unassembled WGS sequence"/>
</dbReference>
<evidence type="ECO:0000313" key="1">
    <source>
        <dbReference type="EMBL" id="TCO75779.1"/>
    </source>
</evidence>
<dbReference type="Pfam" id="PF02566">
    <property type="entry name" value="OsmC"/>
    <property type="match status" value="1"/>
</dbReference>
<dbReference type="InterPro" id="IPR036102">
    <property type="entry name" value="OsmC/Ohrsf"/>
</dbReference>
<dbReference type="AlphaFoldDB" id="A0A4R2KWW4"/>
<accession>A0A4R2KWW4</accession>
<dbReference type="EMBL" id="SLWY01000040">
    <property type="protein sequence ID" value="TCO75779.1"/>
    <property type="molecule type" value="Genomic_DNA"/>
</dbReference>
<dbReference type="OrthoDB" id="9789573at2"/>
<dbReference type="PANTHER" id="PTHR35368">
    <property type="entry name" value="HYDROPEROXIDE REDUCTASE"/>
    <property type="match status" value="1"/>
</dbReference>
<dbReference type="InterPro" id="IPR003718">
    <property type="entry name" value="OsmC/Ohr_fam"/>
</dbReference>
<name>A0A4R2KWW4_9GAMM</name>
<comment type="caution">
    <text evidence="1">The sequence shown here is derived from an EMBL/GenBank/DDBJ whole genome shotgun (WGS) entry which is preliminary data.</text>
</comment>
<dbReference type="InterPro" id="IPR015946">
    <property type="entry name" value="KH_dom-like_a/b"/>
</dbReference>